<keyword evidence="3" id="KW-1185">Reference proteome</keyword>
<dbReference type="EMBL" id="JACHJJ010000013">
    <property type="protein sequence ID" value="MBB5964778.1"/>
    <property type="molecule type" value="Genomic_DNA"/>
</dbReference>
<evidence type="ECO:0008006" key="4">
    <source>
        <dbReference type="Google" id="ProtNLM"/>
    </source>
</evidence>
<dbReference type="AlphaFoldDB" id="A0A841D8X6"/>
<feature type="transmembrane region" description="Helical" evidence="1">
    <location>
        <begin position="38"/>
        <end position="58"/>
    </location>
</feature>
<name>A0A841D8X6_PLAVE</name>
<proteinExistence type="predicted"/>
<keyword evidence="1" id="KW-1133">Transmembrane helix</keyword>
<comment type="caution">
    <text evidence="2">The sequence shown here is derived from an EMBL/GenBank/DDBJ whole genome shotgun (WGS) entry which is preliminary data.</text>
</comment>
<gene>
    <name evidence="2" type="ORF">FHS22_004062</name>
</gene>
<dbReference type="InterPro" id="IPR025461">
    <property type="entry name" value="ABA4-like"/>
</dbReference>
<keyword evidence="1" id="KW-0812">Transmembrane</keyword>
<organism evidence="2 3">
    <name type="scientific">Planomonospora venezuelensis</name>
    <dbReference type="NCBI Taxonomy" id="1999"/>
    <lineage>
        <taxon>Bacteria</taxon>
        <taxon>Bacillati</taxon>
        <taxon>Actinomycetota</taxon>
        <taxon>Actinomycetes</taxon>
        <taxon>Streptosporangiales</taxon>
        <taxon>Streptosporangiaceae</taxon>
        <taxon>Planomonospora</taxon>
    </lineage>
</organism>
<dbReference type="Pfam" id="PF14108">
    <property type="entry name" value="ABA4-like"/>
    <property type="match status" value="1"/>
</dbReference>
<sequence length="143" mass="15598">MTEFLFQLSFLAAAPFWALMILAPAWPPTRRIIESPLIALPALAVCLTLLLPLLADFWPVVTRPSLSGLTALVAAPEALAALWGQIIAWDLLVGRWIYLDSRDRGLHPLLTAPVLILTILLSPVAFPLYLALRIGQKGRATAP</sequence>
<feature type="transmembrane region" description="Helical" evidence="1">
    <location>
        <begin position="6"/>
        <end position="26"/>
    </location>
</feature>
<feature type="transmembrane region" description="Helical" evidence="1">
    <location>
        <begin position="110"/>
        <end position="132"/>
    </location>
</feature>
<protein>
    <recommendedName>
        <fullName evidence="4">DUF4281 domain-containing protein</fullName>
    </recommendedName>
</protein>
<accession>A0A841D8X6</accession>
<reference evidence="2 3" key="1">
    <citation type="submission" date="2020-08" db="EMBL/GenBank/DDBJ databases">
        <title>Genomic Encyclopedia of Type Strains, Phase III (KMG-III): the genomes of soil and plant-associated and newly described type strains.</title>
        <authorList>
            <person name="Whitman W."/>
        </authorList>
    </citation>
    <scope>NUCLEOTIDE SEQUENCE [LARGE SCALE GENOMIC DNA]</scope>
    <source>
        <strain evidence="2 3">CECT 3303</strain>
    </source>
</reference>
<evidence type="ECO:0000313" key="2">
    <source>
        <dbReference type="EMBL" id="MBB5964778.1"/>
    </source>
</evidence>
<evidence type="ECO:0000313" key="3">
    <source>
        <dbReference type="Proteomes" id="UP000562352"/>
    </source>
</evidence>
<evidence type="ECO:0000256" key="1">
    <source>
        <dbReference type="SAM" id="Phobius"/>
    </source>
</evidence>
<dbReference type="Proteomes" id="UP000562352">
    <property type="component" value="Unassembled WGS sequence"/>
</dbReference>
<feature type="transmembrane region" description="Helical" evidence="1">
    <location>
        <begin position="78"/>
        <end position="98"/>
    </location>
</feature>
<keyword evidence="1" id="KW-0472">Membrane</keyword>
<dbReference type="RefSeq" id="WP_184943757.1">
    <property type="nucleotide sequence ID" value="NZ_BAAAWZ010000001.1"/>
</dbReference>